<dbReference type="GO" id="GO:0005886">
    <property type="term" value="C:plasma membrane"/>
    <property type="evidence" value="ECO:0007669"/>
    <property type="project" value="UniProtKB-SubCell"/>
</dbReference>
<keyword evidence="6 7" id="KW-0472">Membrane</keyword>
<evidence type="ECO:0000313" key="10">
    <source>
        <dbReference type="Proteomes" id="UP000321886"/>
    </source>
</evidence>
<gene>
    <name evidence="9" type="ORF">HFA01_08640</name>
</gene>
<dbReference type="PANTHER" id="PTHR43414:SF1">
    <property type="entry name" value="PEPTIDE PERMEASE"/>
    <property type="match status" value="1"/>
</dbReference>
<evidence type="ECO:0000256" key="5">
    <source>
        <dbReference type="ARBA" id="ARBA00022989"/>
    </source>
</evidence>
<keyword evidence="3" id="KW-1003">Cell membrane</keyword>
<feature type="transmembrane region" description="Helical" evidence="7">
    <location>
        <begin position="354"/>
        <end position="378"/>
    </location>
</feature>
<comment type="caution">
    <text evidence="9">The sequence shown here is derived from an EMBL/GenBank/DDBJ whole genome shotgun (WGS) entry which is preliminary data.</text>
</comment>
<keyword evidence="4 7" id="KW-0812">Transmembrane</keyword>
<dbReference type="InterPro" id="IPR036259">
    <property type="entry name" value="MFS_trans_sf"/>
</dbReference>
<feature type="transmembrane region" description="Helical" evidence="7">
    <location>
        <begin position="206"/>
        <end position="226"/>
    </location>
</feature>
<reference evidence="9 10" key="1">
    <citation type="submission" date="2019-07" db="EMBL/GenBank/DDBJ databases">
        <title>Whole genome shotgun sequence of Halobacillus faecis NBRC 103569.</title>
        <authorList>
            <person name="Hosoyama A."/>
            <person name="Uohara A."/>
            <person name="Ohji S."/>
            <person name="Ichikawa N."/>
        </authorList>
    </citation>
    <scope>NUCLEOTIDE SEQUENCE [LARGE SCALE GENOMIC DNA]</scope>
    <source>
        <strain evidence="9 10">NBRC 103569</strain>
    </source>
</reference>
<dbReference type="AlphaFoldDB" id="A0A511WTH1"/>
<dbReference type="EMBL" id="BJYD01000006">
    <property type="protein sequence ID" value="GEN52602.1"/>
    <property type="molecule type" value="Genomic_DNA"/>
</dbReference>
<evidence type="ECO:0000256" key="2">
    <source>
        <dbReference type="ARBA" id="ARBA00022448"/>
    </source>
</evidence>
<dbReference type="Gene3D" id="1.20.1250.20">
    <property type="entry name" value="MFS general substrate transporter like domains"/>
    <property type="match status" value="1"/>
</dbReference>
<feature type="domain" description="Major facilitator superfamily (MFS) profile" evidence="8">
    <location>
        <begin position="11"/>
        <end position="387"/>
    </location>
</feature>
<evidence type="ECO:0000313" key="9">
    <source>
        <dbReference type="EMBL" id="GEN52602.1"/>
    </source>
</evidence>
<sequence>MKAYLHQFPKIVWIQTAGHAVTSFVSIILLPFLTLYMYDQFGNNILLATLVIGVQPLTEILFTFLFGGWIDKAGRRAVQLGSLVIQVVAVAGFAFSDQMGVFIFFAFLNGLGRFAYIPAARAQISETVAIERQSETFALLSTASSIGALGGPVIGAVLFYHDPRSLFFLLSGVLLVYLLTGLKWLPESNLRVKSNEPVPRLNRRDYRTIGWLLAGMLPLSLFHAQMETNWPVFLKENIVNYLFVFSLLETIGTIVFICLEVVLVNRTKHISRLHVIQAGYIFYVFAVLGFGFFHHIIAFIVSQLFFCLGAILTLNHMQTFISTLAPSEHKGKYFALFGLHWDISRSTGPLLGGMVLSIFNGHILFLSLALLIVGGAFIQTMAIRSLVPSALRDDHPFDEEVG</sequence>
<feature type="transmembrane region" description="Helical" evidence="7">
    <location>
        <begin position="101"/>
        <end position="117"/>
    </location>
</feature>
<dbReference type="SUPFAM" id="SSF103473">
    <property type="entry name" value="MFS general substrate transporter"/>
    <property type="match status" value="1"/>
</dbReference>
<comment type="subcellular location">
    <subcellularLocation>
        <location evidence="1">Cell membrane</location>
        <topology evidence="1">Multi-pass membrane protein</topology>
    </subcellularLocation>
</comment>
<dbReference type="GO" id="GO:0022857">
    <property type="term" value="F:transmembrane transporter activity"/>
    <property type="evidence" value="ECO:0007669"/>
    <property type="project" value="InterPro"/>
</dbReference>
<dbReference type="Pfam" id="PF07690">
    <property type="entry name" value="MFS_1"/>
    <property type="match status" value="1"/>
</dbReference>
<dbReference type="PANTHER" id="PTHR43414">
    <property type="entry name" value="MULTIDRUG RESISTANCE PROTEIN MDTG"/>
    <property type="match status" value="1"/>
</dbReference>
<organism evidence="9 10">
    <name type="scientific">Halobacillus faecis</name>
    <dbReference type="NCBI Taxonomy" id="360184"/>
    <lineage>
        <taxon>Bacteria</taxon>
        <taxon>Bacillati</taxon>
        <taxon>Bacillota</taxon>
        <taxon>Bacilli</taxon>
        <taxon>Bacillales</taxon>
        <taxon>Bacillaceae</taxon>
        <taxon>Halobacillus</taxon>
    </lineage>
</organism>
<feature type="transmembrane region" description="Helical" evidence="7">
    <location>
        <begin position="77"/>
        <end position="95"/>
    </location>
</feature>
<dbReference type="InterPro" id="IPR020846">
    <property type="entry name" value="MFS_dom"/>
</dbReference>
<keyword evidence="10" id="KW-1185">Reference proteome</keyword>
<evidence type="ECO:0000259" key="8">
    <source>
        <dbReference type="PROSITE" id="PS50850"/>
    </source>
</evidence>
<evidence type="ECO:0000256" key="1">
    <source>
        <dbReference type="ARBA" id="ARBA00004651"/>
    </source>
</evidence>
<dbReference type="PROSITE" id="PS50850">
    <property type="entry name" value="MFS"/>
    <property type="match status" value="1"/>
</dbReference>
<dbReference type="InterPro" id="IPR011701">
    <property type="entry name" value="MFS"/>
</dbReference>
<feature type="transmembrane region" description="Helical" evidence="7">
    <location>
        <begin position="45"/>
        <end position="70"/>
    </location>
</feature>
<evidence type="ECO:0000256" key="4">
    <source>
        <dbReference type="ARBA" id="ARBA00022692"/>
    </source>
</evidence>
<keyword evidence="5 7" id="KW-1133">Transmembrane helix</keyword>
<feature type="transmembrane region" description="Helical" evidence="7">
    <location>
        <begin position="12"/>
        <end position="33"/>
    </location>
</feature>
<protein>
    <submittedName>
        <fullName evidence="9">MFS transporter</fullName>
    </submittedName>
</protein>
<feature type="transmembrane region" description="Helical" evidence="7">
    <location>
        <begin position="280"/>
        <end position="312"/>
    </location>
</feature>
<evidence type="ECO:0000256" key="3">
    <source>
        <dbReference type="ARBA" id="ARBA00022475"/>
    </source>
</evidence>
<keyword evidence="2" id="KW-0813">Transport</keyword>
<accession>A0A511WTH1</accession>
<feature type="transmembrane region" description="Helical" evidence="7">
    <location>
        <begin position="137"/>
        <end position="160"/>
    </location>
</feature>
<feature type="transmembrane region" description="Helical" evidence="7">
    <location>
        <begin position="238"/>
        <end position="259"/>
    </location>
</feature>
<feature type="transmembrane region" description="Helical" evidence="7">
    <location>
        <begin position="166"/>
        <end position="185"/>
    </location>
</feature>
<dbReference type="Proteomes" id="UP000321886">
    <property type="component" value="Unassembled WGS sequence"/>
</dbReference>
<evidence type="ECO:0000256" key="6">
    <source>
        <dbReference type="ARBA" id="ARBA00023136"/>
    </source>
</evidence>
<proteinExistence type="predicted"/>
<evidence type="ECO:0000256" key="7">
    <source>
        <dbReference type="SAM" id="Phobius"/>
    </source>
</evidence>
<dbReference type="RefSeq" id="WP_167506156.1">
    <property type="nucleotide sequence ID" value="NZ_BJYD01000006.1"/>
</dbReference>
<name>A0A511WTH1_9BACI</name>